<evidence type="ECO:0000313" key="2">
    <source>
        <dbReference type="Proteomes" id="UP000004169"/>
    </source>
</evidence>
<keyword evidence="2" id="KW-1185">Reference proteome</keyword>
<accession>H8FP58</accession>
<comment type="caution">
    <text evidence="1">The sequence shown here is derived from an EMBL/GenBank/DDBJ whole genome shotgun (WGS) entry which is preliminary data.</text>
</comment>
<reference evidence="1 2" key="1">
    <citation type="journal article" date="2012" name="J. Bacteriol.">
        <title>Draft Genome Sequence of the Purple Photosynthetic Bacterium Phaeospirillum molischianum DSM120, a Particularly Versatile Bacterium.</title>
        <authorList>
            <person name="Duquesne K."/>
            <person name="Prima V."/>
            <person name="Ji B."/>
            <person name="Rouy Z."/>
            <person name="Medigue C."/>
            <person name="Talla E."/>
            <person name="Sturgis J.N."/>
        </authorList>
    </citation>
    <scope>NUCLEOTIDE SEQUENCE [LARGE SCALE GENOMIC DNA]</scope>
    <source>
        <strain evidence="2">DSM120</strain>
    </source>
</reference>
<dbReference type="Proteomes" id="UP000004169">
    <property type="component" value="Unassembled WGS sequence"/>
</dbReference>
<sequence length="213" mass="23556">MTILQNKPHVLARESTTLVGLLDWAYRRQCADAMIGRGLHGLEAGADGDNGGAFSRGGSNAATIAMNGQLGCIIRSTGWQQSPDVHPDAIAVVGAVEMLDDGPSRWLVVEHARRGTSPTWGSEPYFVPSGVYRHDQGVVIRHDEVQHRHKRPQTVEVRACPVELHPSPAYVAMCRAEYRRWYLALEVLALVLDERSLTRWRVDGIGADSEPWK</sequence>
<dbReference type="EMBL" id="CAHP01000010">
    <property type="protein sequence ID" value="CCG40146.1"/>
    <property type="molecule type" value="Genomic_DNA"/>
</dbReference>
<dbReference type="eggNOG" id="ENOG5032IVQ">
    <property type="taxonomic scope" value="Bacteria"/>
</dbReference>
<organism evidence="1 2">
    <name type="scientific">Magnetospirillum molischianum DSM 120</name>
    <dbReference type="NCBI Taxonomy" id="1150626"/>
    <lineage>
        <taxon>Bacteria</taxon>
        <taxon>Pseudomonadati</taxon>
        <taxon>Pseudomonadota</taxon>
        <taxon>Alphaproteobacteria</taxon>
        <taxon>Rhodospirillales</taxon>
        <taxon>Rhodospirillaceae</taxon>
        <taxon>Magnetospirillum</taxon>
    </lineage>
</organism>
<dbReference type="STRING" id="1150626.PHAMO_180115"/>
<dbReference type="RefSeq" id="WP_002726159.1">
    <property type="nucleotide sequence ID" value="NZ_CAHP01000010.1"/>
</dbReference>
<name>H8FP58_MAGML</name>
<dbReference type="AlphaFoldDB" id="H8FP58"/>
<protein>
    <submittedName>
        <fullName evidence="1">Uncharacterized protein</fullName>
    </submittedName>
</protein>
<dbReference type="OrthoDB" id="7652971at2"/>
<proteinExistence type="predicted"/>
<evidence type="ECO:0000313" key="1">
    <source>
        <dbReference type="EMBL" id="CCG40146.1"/>
    </source>
</evidence>
<gene>
    <name evidence="1" type="ORF">PHAMO_180115</name>
</gene>